<name>A0A4V3D7R4_9PSEU</name>
<protein>
    <submittedName>
        <fullName evidence="1">Uncharacterized protein DUF2334</fullName>
    </submittedName>
</protein>
<evidence type="ECO:0000313" key="2">
    <source>
        <dbReference type="Proteomes" id="UP000295705"/>
    </source>
</evidence>
<reference evidence="1 2" key="1">
    <citation type="submission" date="2019-03" db="EMBL/GenBank/DDBJ databases">
        <title>Genomic Encyclopedia of Type Strains, Phase IV (KMG-IV): sequencing the most valuable type-strain genomes for metagenomic binning, comparative biology and taxonomic classification.</title>
        <authorList>
            <person name="Goeker M."/>
        </authorList>
    </citation>
    <scope>NUCLEOTIDE SEQUENCE [LARGE SCALE GENOMIC DNA]</scope>
    <source>
        <strain evidence="1 2">DSM 45775</strain>
    </source>
</reference>
<dbReference type="AlphaFoldDB" id="A0A4V3D7R4"/>
<dbReference type="OrthoDB" id="5450317at2"/>
<evidence type="ECO:0000313" key="1">
    <source>
        <dbReference type="EMBL" id="TDQ48857.1"/>
    </source>
</evidence>
<organism evidence="1 2">
    <name type="scientific">Actinomycetospora succinea</name>
    <dbReference type="NCBI Taxonomy" id="663603"/>
    <lineage>
        <taxon>Bacteria</taxon>
        <taxon>Bacillati</taxon>
        <taxon>Actinomycetota</taxon>
        <taxon>Actinomycetes</taxon>
        <taxon>Pseudonocardiales</taxon>
        <taxon>Pseudonocardiaceae</taxon>
        <taxon>Actinomycetospora</taxon>
    </lineage>
</organism>
<keyword evidence="2" id="KW-1185">Reference proteome</keyword>
<dbReference type="EMBL" id="SNYO01000011">
    <property type="protein sequence ID" value="TDQ48857.1"/>
    <property type="molecule type" value="Genomic_DNA"/>
</dbReference>
<dbReference type="InterPro" id="IPR018763">
    <property type="entry name" value="DUF2334"/>
</dbReference>
<dbReference type="InterPro" id="IPR011330">
    <property type="entry name" value="Glyco_hydro/deAcase_b/a-brl"/>
</dbReference>
<dbReference type="SUPFAM" id="SSF88713">
    <property type="entry name" value="Glycoside hydrolase/deacetylase"/>
    <property type="match status" value="1"/>
</dbReference>
<sequence>MTGTLSLDERRTARLMFGAELAAGDVDERTLLESEPVRAAVRDRGVPFLPSRLAHAALRRSGRRDFERDATAAAAGARRAVLGSSGARPPRVLVRMDEYPHWLAEREGPRFDDAAFAPWHEILAGAGCPHLIAVVPRVADDPETRDGAARDLSDVEVRRLAALADDGVEFGLHGYEHRTRFRNPRLHTELGHRPRREVGDLLDRALETLRERTGLQPRVLVPPFNTFGARQFPEFATRFRVVTGGPESVLRLGFHAGPTWRGDAVYLPAYPPLYGTAADVLPEVERRIEDETGLWTPVVLHWGWEAERGWKDLIRLVDAVAPYATRWSEFLDAVEMSR</sequence>
<dbReference type="GO" id="GO:0005975">
    <property type="term" value="P:carbohydrate metabolic process"/>
    <property type="evidence" value="ECO:0007669"/>
    <property type="project" value="InterPro"/>
</dbReference>
<gene>
    <name evidence="1" type="ORF">EV188_11127</name>
</gene>
<dbReference type="Pfam" id="PF10096">
    <property type="entry name" value="DUF2334"/>
    <property type="match status" value="1"/>
</dbReference>
<comment type="caution">
    <text evidence="1">The sequence shown here is derived from an EMBL/GenBank/DDBJ whole genome shotgun (WGS) entry which is preliminary data.</text>
</comment>
<dbReference type="Gene3D" id="3.20.20.370">
    <property type="entry name" value="Glycoside hydrolase/deacetylase"/>
    <property type="match status" value="1"/>
</dbReference>
<proteinExistence type="predicted"/>
<accession>A0A4V3D7R4</accession>
<dbReference type="Proteomes" id="UP000295705">
    <property type="component" value="Unassembled WGS sequence"/>
</dbReference>